<proteinExistence type="predicted"/>
<dbReference type="Gene3D" id="3.30.470.30">
    <property type="entry name" value="DNA ligase/mRNA capping enzyme"/>
    <property type="match status" value="1"/>
</dbReference>
<dbReference type="Proteomes" id="UP001549036">
    <property type="component" value="Unassembled WGS sequence"/>
</dbReference>
<dbReference type="GO" id="GO:0016874">
    <property type="term" value="F:ligase activity"/>
    <property type="evidence" value="ECO:0007669"/>
    <property type="project" value="UniProtKB-KW"/>
</dbReference>
<dbReference type="EMBL" id="JBEPLM010000020">
    <property type="protein sequence ID" value="MET3597154.1"/>
    <property type="molecule type" value="Genomic_DNA"/>
</dbReference>
<sequence length="62" mass="7145">MLEVAIWNEPSRLVFVAFDILHLDGCNLPPWPLLQRKQALRQLVELAPARSNTVSILRATHW</sequence>
<keyword evidence="2" id="KW-1185">Reference proteome</keyword>
<comment type="caution">
    <text evidence="1">The sequence shown here is derived from an EMBL/GenBank/DDBJ whole genome shotgun (WGS) entry which is preliminary data.</text>
</comment>
<dbReference type="SUPFAM" id="SSF56091">
    <property type="entry name" value="DNA ligase/mRNA capping enzyme, catalytic domain"/>
    <property type="match status" value="1"/>
</dbReference>
<protein>
    <submittedName>
        <fullName evidence="1">ATP-dependent DNA ligase</fullName>
    </submittedName>
</protein>
<dbReference type="RefSeq" id="WP_292372826.1">
    <property type="nucleotide sequence ID" value="NZ_JBEPLM010000020.1"/>
</dbReference>
<gene>
    <name evidence="1" type="ORF">ABID26_006578</name>
</gene>
<name>A0ABV2I2M4_9HYPH</name>
<reference evidence="1 2" key="1">
    <citation type="submission" date="2024-06" db="EMBL/GenBank/DDBJ databases">
        <title>Genomic Encyclopedia of Type Strains, Phase IV (KMG-IV): sequencing the most valuable type-strain genomes for metagenomic binning, comparative biology and taxonomic classification.</title>
        <authorList>
            <person name="Goeker M."/>
        </authorList>
    </citation>
    <scope>NUCLEOTIDE SEQUENCE [LARGE SCALE GENOMIC DNA]</scope>
    <source>
        <strain evidence="1 2">DSM 29846</strain>
    </source>
</reference>
<accession>A0ABV2I2M4</accession>
<evidence type="ECO:0000313" key="2">
    <source>
        <dbReference type="Proteomes" id="UP001549036"/>
    </source>
</evidence>
<keyword evidence="1" id="KW-0436">Ligase</keyword>
<organism evidence="1 2">
    <name type="scientific">Mesorhizobium shonense</name>
    <dbReference type="NCBI Taxonomy" id="1209948"/>
    <lineage>
        <taxon>Bacteria</taxon>
        <taxon>Pseudomonadati</taxon>
        <taxon>Pseudomonadota</taxon>
        <taxon>Alphaproteobacteria</taxon>
        <taxon>Hyphomicrobiales</taxon>
        <taxon>Phyllobacteriaceae</taxon>
        <taxon>Mesorhizobium</taxon>
    </lineage>
</organism>
<evidence type="ECO:0000313" key="1">
    <source>
        <dbReference type="EMBL" id="MET3597154.1"/>
    </source>
</evidence>